<keyword evidence="6" id="KW-0145">Chemotaxis</keyword>
<organism evidence="12 13">
    <name type="scientific">Citrifermentans bremense</name>
    <dbReference type="NCBI Taxonomy" id="60035"/>
    <lineage>
        <taxon>Bacteria</taxon>
        <taxon>Pseudomonadati</taxon>
        <taxon>Thermodesulfobacteriota</taxon>
        <taxon>Desulfuromonadia</taxon>
        <taxon>Geobacterales</taxon>
        <taxon>Geobacteraceae</taxon>
        <taxon>Citrifermentans</taxon>
    </lineage>
</organism>
<evidence type="ECO:0000256" key="10">
    <source>
        <dbReference type="ARBA" id="ARBA00023225"/>
    </source>
</evidence>
<dbReference type="Gene3D" id="1.10.287.1700">
    <property type="match status" value="1"/>
</dbReference>
<protein>
    <recommendedName>
        <fullName evidence="3">Flagellar FliJ protein</fullName>
    </recommendedName>
</protein>
<evidence type="ECO:0000256" key="1">
    <source>
        <dbReference type="ARBA" id="ARBA00004413"/>
    </source>
</evidence>
<evidence type="ECO:0000256" key="3">
    <source>
        <dbReference type="ARBA" id="ARBA00020392"/>
    </source>
</evidence>
<reference evidence="12 13" key="1">
    <citation type="submission" date="2020-06" db="EMBL/GenBank/DDBJ databases">
        <title>Interaction of electrochemicaly active bacteria, Geobacter bremensis R4 on different carbon anode.</title>
        <authorList>
            <person name="Meng L."/>
            <person name="Yoshida N."/>
        </authorList>
    </citation>
    <scope>NUCLEOTIDE SEQUENCE [LARGE SCALE GENOMIC DNA]</scope>
    <source>
        <strain evidence="12 13">R4</strain>
    </source>
</reference>
<dbReference type="InterPro" id="IPR012823">
    <property type="entry name" value="Flagell_FliJ"/>
</dbReference>
<comment type="similarity">
    <text evidence="2">Belongs to the FliJ family.</text>
</comment>
<keyword evidence="8" id="KW-0653">Protein transport</keyword>
<dbReference type="NCBIfam" id="TIGR02473">
    <property type="entry name" value="flagell_FliJ"/>
    <property type="match status" value="1"/>
</dbReference>
<keyword evidence="13" id="KW-1185">Reference proteome</keyword>
<evidence type="ECO:0000256" key="5">
    <source>
        <dbReference type="ARBA" id="ARBA00022475"/>
    </source>
</evidence>
<dbReference type="Pfam" id="PF02050">
    <property type="entry name" value="FliJ"/>
    <property type="match status" value="1"/>
</dbReference>
<keyword evidence="12" id="KW-0282">Flagellum</keyword>
<dbReference type="KEGG" id="gbn:GEOBRER4_37260"/>
<accession>A0A6S6MAW3</accession>
<dbReference type="Proteomes" id="UP000515472">
    <property type="component" value="Chromosome"/>
</dbReference>
<keyword evidence="7" id="KW-1005">Bacterial flagellum biogenesis</keyword>
<evidence type="ECO:0000256" key="2">
    <source>
        <dbReference type="ARBA" id="ARBA00010004"/>
    </source>
</evidence>
<keyword evidence="11" id="KW-0175">Coiled coil</keyword>
<evidence type="ECO:0000313" key="12">
    <source>
        <dbReference type="EMBL" id="BCG48976.1"/>
    </source>
</evidence>
<gene>
    <name evidence="12" type="ORF">GEOBRER4_n3871</name>
</gene>
<dbReference type="GO" id="GO:0071973">
    <property type="term" value="P:bacterial-type flagellum-dependent cell motility"/>
    <property type="evidence" value="ECO:0007669"/>
    <property type="project" value="InterPro"/>
</dbReference>
<proteinExistence type="inferred from homology"/>
<dbReference type="GO" id="GO:0015031">
    <property type="term" value="P:protein transport"/>
    <property type="evidence" value="ECO:0007669"/>
    <property type="project" value="UniProtKB-KW"/>
</dbReference>
<dbReference type="GO" id="GO:0009288">
    <property type="term" value="C:bacterial-type flagellum"/>
    <property type="evidence" value="ECO:0007669"/>
    <property type="project" value="InterPro"/>
</dbReference>
<keyword evidence="5" id="KW-1003">Cell membrane</keyword>
<comment type="subcellular location">
    <subcellularLocation>
        <location evidence="1">Cell membrane</location>
        <topology evidence="1">Peripheral membrane protein</topology>
        <orientation evidence="1">Cytoplasmic side</orientation>
    </subcellularLocation>
</comment>
<dbReference type="GO" id="GO:0006935">
    <property type="term" value="P:chemotaxis"/>
    <property type="evidence" value="ECO:0007669"/>
    <property type="project" value="UniProtKB-KW"/>
</dbReference>
<dbReference type="InterPro" id="IPR053716">
    <property type="entry name" value="Flag_assembly_chemotaxis_eff"/>
</dbReference>
<evidence type="ECO:0000256" key="8">
    <source>
        <dbReference type="ARBA" id="ARBA00022927"/>
    </source>
</evidence>
<dbReference type="GO" id="GO:0005886">
    <property type="term" value="C:plasma membrane"/>
    <property type="evidence" value="ECO:0007669"/>
    <property type="project" value="UniProtKB-SubCell"/>
</dbReference>
<evidence type="ECO:0000256" key="6">
    <source>
        <dbReference type="ARBA" id="ARBA00022500"/>
    </source>
</evidence>
<evidence type="ECO:0000256" key="11">
    <source>
        <dbReference type="SAM" id="Coils"/>
    </source>
</evidence>
<sequence>MAGYEFRLEQVLKFRKEVEKIQQLELLAARQRHETVSDQLNCEEKAIEELDREFTQRQMEGIQASDLQLFGDYRLRKRNEINRIKEELPALEQAVQEKRESLIVAAKEKKVLEIFKQKKLHAHRVELLEKERNFMDEVAIQGRGARQ</sequence>
<keyword evidence="12" id="KW-0966">Cell projection</keyword>
<dbReference type="GO" id="GO:0044781">
    <property type="term" value="P:bacterial-type flagellum organization"/>
    <property type="evidence" value="ECO:0007669"/>
    <property type="project" value="UniProtKB-KW"/>
</dbReference>
<keyword evidence="4" id="KW-0813">Transport</keyword>
<feature type="coiled-coil region" evidence="11">
    <location>
        <begin position="33"/>
        <end position="101"/>
    </location>
</feature>
<keyword evidence="12" id="KW-0969">Cilium</keyword>
<dbReference type="RefSeq" id="WP_085814701.1">
    <property type="nucleotide sequence ID" value="NZ_AP023213.1"/>
</dbReference>
<dbReference type="EMBL" id="AP023213">
    <property type="protein sequence ID" value="BCG48976.1"/>
    <property type="molecule type" value="Genomic_DNA"/>
</dbReference>
<keyword evidence="10" id="KW-1006">Bacterial flagellum protein export</keyword>
<dbReference type="AlphaFoldDB" id="A0A6S6MAW3"/>
<keyword evidence="9" id="KW-0472">Membrane</keyword>
<evidence type="ECO:0000256" key="4">
    <source>
        <dbReference type="ARBA" id="ARBA00022448"/>
    </source>
</evidence>
<evidence type="ECO:0000256" key="7">
    <source>
        <dbReference type="ARBA" id="ARBA00022795"/>
    </source>
</evidence>
<evidence type="ECO:0000313" key="13">
    <source>
        <dbReference type="Proteomes" id="UP000515472"/>
    </source>
</evidence>
<name>A0A6S6MAW3_9BACT</name>
<evidence type="ECO:0000256" key="9">
    <source>
        <dbReference type="ARBA" id="ARBA00023136"/>
    </source>
</evidence>